<name>A0A2P8GZ13_9MICO</name>
<dbReference type="Proteomes" id="UP000241203">
    <property type="component" value="Unassembled WGS sequence"/>
</dbReference>
<comment type="similarity">
    <text evidence="1">Belongs to the ABC transporter superfamily.</text>
</comment>
<keyword evidence="9" id="KW-1185">Reference proteome</keyword>
<feature type="domain" description="ABC transporter" evidence="5">
    <location>
        <begin position="4"/>
        <end position="247"/>
    </location>
</feature>
<evidence type="ECO:0000256" key="1">
    <source>
        <dbReference type="ARBA" id="ARBA00005417"/>
    </source>
</evidence>
<sequence length="262" mass="28490">MSELEFRDVSVRYGHGRASQLAVDSADLVVRDGTTHGLVGESGSGKSTMARIAVGLTPVSGGAILLDGVDITDRKPASRLARRRVQMVFQDPFSALDPRMPVGVSIAEGLLATGRRYSRLDREARVHELLERVHIDPRRAGESPSAFSGGQRQRITIARALAAEPSVLIADEITSALDVSVQGVVLNLLRELQEELQLTMLFISHNLAVVRYVSDEVSVMRAGRIVEHGDTETVLAHPADPYTRELLRSVPVMGEPLELEDA</sequence>
<dbReference type="SMART" id="SM00382">
    <property type="entry name" value="AAA"/>
    <property type="match status" value="1"/>
</dbReference>
<accession>A0A2P8GZ13</accession>
<keyword evidence="3" id="KW-0547">Nucleotide-binding</keyword>
<protein>
    <submittedName>
        <fullName evidence="7">ABC transporter ATP-binding protein</fullName>
    </submittedName>
    <submittedName>
        <fullName evidence="6">Peptide/nickel transport system ATP-binding protein</fullName>
    </submittedName>
</protein>
<dbReference type="PROSITE" id="PS00211">
    <property type="entry name" value="ABC_TRANSPORTER_1"/>
    <property type="match status" value="1"/>
</dbReference>
<dbReference type="InterPro" id="IPR027417">
    <property type="entry name" value="P-loop_NTPase"/>
</dbReference>
<dbReference type="InterPro" id="IPR050319">
    <property type="entry name" value="ABC_transp_ATP-bind"/>
</dbReference>
<reference evidence="6 8" key="1">
    <citation type="submission" date="2018-03" db="EMBL/GenBank/DDBJ databases">
        <title>Genomic Encyclopedia of Archaeal and Bacterial Type Strains, Phase II (KMG-II): from individual species to whole genera.</title>
        <authorList>
            <person name="Goeker M."/>
        </authorList>
    </citation>
    <scope>NUCLEOTIDE SEQUENCE [LARGE SCALE GENOMIC DNA]</scope>
    <source>
        <strain evidence="6 8">DSM 21548</strain>
    </source>
</reference>
<dbReference type="EMBL" id="RZGY01000001">
    <property type="protein sequence ID" value="RUQ86378.1"/>
    <property type="molecule type" value="Genomic_DNA"/>
</dbReference>
<gene>
    <name evidence="6" type="ORF">CLV49_2824</name>
    <name evidence="7" type="ORF">ELQ93_05120</name>
</gene>
<dbReference type="InterPro" id="IPR003439">
    <property type="entry name" value="ABC_transporter-like_ATP-bd"/>
</dbReference>
<dbReference type="Proteomes" id="UP000268291">
    <property type="component" value="Unassembled WGS sequence"/>
</dbReference>
<dbReference type="PANTHER" id="PTHR43776:SF7">
    <property type="entry name" value="D,D-DIPEPTIDE TRANSPORT ATP-BINDING PROTEIN DDPF-RELATED"/>
    <property type="match status" value="1"/>
</dbReference>
<organism evidence="6 8">
    <name type="scientific">Labedella gwakjiensis</name>
    <dbReference type="NCBI Taxonomy" id="390269"/>
    <lineage>
        <taxon>Bacteria</taxon>
        <taxon>Bacillati</taxon>
        <taxon>Actinomycetota</taxon>
        <taxon>Actinomycetes</taxon>
        <taxon>Micrococcales</taxon>
        <taxon>Microbacteriaceae</taxon>
        <taxon>Labedella</taxon>
    </lineage>
</organism>
<dbReference type="GO" id="GO:0015833">
    <property type="term" value="P:peptide transport"/>
    <property type="evidence" value="ECO:0007669"/>
    <property type="project" value="InterPro"/>
</dbReference>
<dbReference type="InterPro" id="IPR017871">
    <property type="entry name" value="ABC_transporter-like_CS"/>
</dbReference>
<dbReference type="InterPro" id="IPR013563">
    <property type="entry name" value="Oligopep_ABC_C"/>
</dbReference>
<keyword evidence="2" id="KW-0813">Transport</keyword>
<dbReference type="Pfam" id="PF08352">
    <property type="entry name" value="oligo_HPY"/>
    <property type="match status" value="1"/>
</dbReference>
<dbReference type="EMBL" id="PYAU01000001">
    <property type="protein sequence ID" value="PSL39190.1"/>
    <property type="molecule type" value="Genomic_DNA"/>
</dbReference>
<reference evidence="7 9" key="2">
    <citation type="submission" date="2018-12" db="EMBL/GenBank/DDBJ databases">
        <authorList>
            <person name="hu s."/>
            <person name="Xu Y."/>
            <person name="Xu B."/>
            <person name="Li F."/>
        </authorList>
    </citation>
    <scope>NUCLEOTIDE SEQUENCE [LARGE SCALE GENOMIC DNA]</scope>
    <source>
        <strain evidence="7 9">KSW2-17</strain>
    </source>
</reference>
<evidence type="ECO:0000313" key="8">
    <source>
        <dbReference type="Proteomes" id="UP000241203"/>
    </source>
</evidence>
<dbReference type="InterPro" id="IPR003593">
    <property type="entry name" value="AAA+_ATPase"/>
</dbReference>
<dbReference type="RefSeq" id="WP_106564092.1">
    <property type="nucleotide sequence ID" value="NZ_PYAU01000001.1"/>
</dbReference>
<proteinExistence type="inferred from homology"/>
<evidence type="ECO:0000256" key="2">
    <source>
        <dbReference type="ARBA" id="ARBA00022448"/>
    </source>
</evidence>
<evidence type="ECO:0000256" key="4">
    <source>
        <dbReference type="ARBA" id="ARBA00022840"/>
    </source>
</evidence>
<dbReference type="PROSITE" id="PS50893">
    <property type="entry name" value="ABC_TRANSPORTER_2"/>
    <property type="match status" value="1"/>
</dbReference>
<evidence type="ECO:0000259" key="5">
    <source>
        <dbReference type="PROSITE" id="PS50893"/>
    </source>
</evidence>
<evidence type="ECO:0000313" key="7">
    <source>
        <dbReference type="EMBL" id="RUQ86378.1"/>
    </source>
</evidence>
<dbReference type="Pfam" id="PF00005">
    <property type="entry name" value="ABC_tran"/>
    <property type="match status" value="1"/>
</dbReference>
<evidence type="ECO:0000313" key="9">
    <source>
        <dbReference type="Proteomes" id="UP000268291"/>
    </source>
</evidence>
<keyword evidence="4 6" id="KW-0067">ATP-binding</keyword>
<dbReference type="GO" id="GO:0055085">
    <property type="term" value="P:transmembrane transport"/>
    <property type="evidence" value="ECO:0007669"/>
    <property type="project" value="UniProtKB-ARBA"/>
</dbReference>
<comment type="caution">
    <text evidence="6">The sequence shown here is derived from an EMBL/GenBank/DDBJ whole genome shotgun (WGS) entry which is preliminary data.</text>
</comment>
<dbReference type="CDD" id="cd03257">
    <property type="entry name" value="ABC_NikE_OppD_transporters"/>
    <property type="match status" value="1"/>
</dbReference>
<evidence type="ECO:0000313" key="6">
    <source>
        <dbReference type="EMBL" id="PSL39190.1"/>
    </source>
</evidence>
<dbReference type="SUPFAM" id="SSF52540">
    <property type="entry name" value="P-loop containing nucleoside triphosphate hydrolases"/>
    <property type="match status" value="1"/>
</dbReference>
<dbReference type="Gene3D" id="3.40.50.300">
    <property type="entry name" value="P-loop containing nucleotide triphosphate hydrolases"/>
    <property type="match status" value="1"/>
</dbReference>
<dbReference type="GO" id="GO:0016887">
    <property type="term" value="F:ATP hydrolysis activity"/>
    <property type="evidence" value="ECO:0007669"/>
    <property type="project" value="InterPro"/>
</dbReference>
<dbReference type="PANTHER" id="PTHR43776">
    <property type="entry name" value="TRANSPORT ATP-BINDING PROTEIN"/>
    <property type="match status" value="1"/>
</dbReference>
<dbReference type="OrthoDB" id="3677453at2"/>
<dbReference type="AlphaFoldDB" id="A0A2P8GZ13"/>
<evidence type="ECO:0000256" key="3">
    <source>
        <dbReference type="ARBA" id="ARBA00022741"/>
    </source>
</evidence>
<dbReference type="GO" id="GO:0005524">
    <property type="term" value="F:ATP binding"/>
    <property type="evidence" value="ECO:0007669"/>
    <property type="project" value="UniProtKB-KW"/>
</dbReference>